<accession>A0ABY9W1Y5</accession>
<evidence type="ECO:0000313" key="11">
    <source>
        <dbReference type="EMBL" id="WNF30174.1"/>
    </source>
</evidence>
<keyword evidence="12" id="KW-1185">Reference proteome</keyword>
<keyword evidence="3" id="KW-0964">Secreted</keyword>
<dbReference type="SUPFAM" id="SSF50969">
    <property type="entry name" value="YVTN repeat-like/Quinoprotein amine dehydrogenase"/>
    <property type="match status" value="1"/>
</dbReference>
<keyword evidence="6" id="KW-0378">Hydrolase</keyword>
<feature type="domain" description="Fibronectin type-III" evidence="10">
    <location>
        <begin position="419"/>
        <end position="518"/>
    </location>
</feature>
<dbReference type="InterPro" id="IPR055372">
    <property type="entry name" value="CBM96"/>
</dbReference>
<gene>
    <name evidence="11" type="ORF">RI138_26940</name>
</gene>
<protein>
    <submittedName>
        <fullName evidence="11">LamG-like jellyroll fold domain-containing protein</fullName>
    </submittedName>
</protein>
<name>A0ABY9W1Y5_9ACTN</name>
<dbReference type="CDD" id="cd00110">
    <property type="entry name" value="LamG"/>
    <property type="match status" value="1"/>
</dbReference>
<dbReference type="SUPFAM" id="SSF49265">
    <property type="entry name" value="Fibronectin type III"/>
    <property type="match status" value="1"/>
</dbReference>
<keyword evidence="6" id="KW-0326">Glycosidase</keyword>
<keyword evidence="7" id="KW-0624">Polysaccharide degradation</keyword>
<keyword evidence="5" id="KW-0966">Cell projection</keyword>
<dbReference type="Proteomes" id="UP001303236">
    <property type="component" value="Chromosome"/>
</dbReference>
<dbReference type="EMBL" id="CP134500">
    <property type="protein sequence ID" value="WNF30174.1"/>
    <property type="molecule type" value="Genomic_DNA"/>
</dbReference>
<evidence type="ECO:0000259" key="10">
    <source>
        <dbReference type="PROSITE" id="PS50853"/>
    </source>
</evidence>
<feature type="domain" description="Laminin G" evidence="9">
    <location>
        <begin position="574"/>
        <end position="757"/>
    </location>
</feature>
<evidence type="ECO:0000256" key="1">
    <source>
        <dbReference type="ARBA" id="ARBA00004316"/>
    </source>
</evidence>
<keyword evidence="7" id="KW-0119">Carbohydrate metabolism</keyword>
<comment type="subcellular location">
    <subcellularLocation>
        <location evidence="1">Cell projection</location>
    </subcellularLocation>
    <subcellularLocation>
        <location evidence="2">Secreted</location>
    </subcellularLocation>
</comment>
<dbReference type="InterPro" id="IPR011044">
    <property type="entry name" value="Quino_amine_DH_bsu"/>
</dbReference>
<dbReference type="PROSITE" id="PS50025">
    <property type="entry name" value="LAM_G_DOMAIN"/>
    <property type="match status" value="1"/>
</dbReference>
<dbReference type="InterPro" id="IPR013783">
    <property type="entry name" value="Ig-like_fold"/>
</dbReference>
<dbReference type="SUPFAM" id="SSF49899">
    <property type="entry name" value="Concanavalin A-like lectins/glucanases"/>
    <property type="match status" value="1"/>
</dbReference>
<dbReference type="Gene3D" id="2.60.40.10">
    <property type="entry name" value="Immunoglobulins"/>
    <property type="match status" value="1"/>
</dbReference>
<dbReference type="InterPro" id="IPR003961">
    <property type="entry name" value="FN3_dom"/>
</dbReference>
<feature type="chain" id="PRO_5047313781" evidence="8">
    <location>
        <begin position="29"/>
        <end position="926"/>
    </location>
</feature>
<reference evidence="11 12" key="1">
    <citation type="submission" date="2023-09" db="EMBL/GenBank/DDBJ databases">
        <title>Genome completion map analysis of the actinomycetes C11-1.</title>
        <authorList>
            <person name="Qin P."/>
            <person name="Guan P."/>
        </authorList>
    </citation>
    <scope>NUCLEOTIDE SEQUENCE [LARGE SCALE GENOMIC DNA]</scope>
    <source>
        <strain evidence="11 12">C11-1</strain>
    </source>
</reference>
<evidence type="ECO:0000313" key="12">
    <source>
        <dbReference type="Proteomes" id="UP001303236"/>
    </source>
</evidence>
<evidence type="ECO:0000256" key="7">
    <source>
        <dbReference type="ARBA" id="ARBA00023326"/>
    </source>
</evidence>
<dbReference type="PROSITE" id="PS50853">
    <property type="entry name" value="FN3"/>
    <property type="match status" value="1"/>
</dbReference>
<dbReference type="Pfam" id="PF13385">
    <property type="entry name" value="Laminin_G_3"/>
    <property type="match status" value="1"/>
</dbReference>
<evidence type="ECO:0000256" key="4">
    <source>
        <dbReference type="ARBA" id="ARBA00022729"/>
    </source>
</evidence>
<organism evidence="11 12">
    <name type="scientific">Streptomyces durocortorensis</name>
    <dbReference type="NCBI Taxonomy" id="2811104"/>
    <lineage>
        <taxon>Bacteria</taxon>
        <taxon>Bacillati</taxon>
        <taxon>Actinomycetota</taxon>
        <taxon>Actinomycetes</taxon>
        <taxon>Kitasatosporales</taxon>
        <taxon>Streptomycetaceae</taxon>
        <taxon>Streptomyces</taxon>
    </lineage>
</organism>
<dbReference type="InterPro" id="IPR036116">
    <property type="entry name" value="FN3_sf"/>
</dbReference>
<proteinExistence type="predicted"/>
<keyword evidence="4 8" id="KW-0732">Signal</keyword>
<evidence type="ECO:0000256" key="3">
    <source>
        <dbReference type="ARBA" id="ARBA00022525"/>
    </source>
</evidence>
<evidence type="ECO:0000256" key="6">
    <source>
        <dbReference type="ARBA" id="ARBA00023295"/>
    </source>
</evidence>
<dbReference type="Gene3D" id="2.60.120.200">
    <property type="match status" value="1"/>
</dbReference>
<dbReference type="InterPro" id="IPR001791">
    <property type="entry name" value="Laminin_G"/>
</dbReference>
<evidence type="ECO:0000256" key="2">
    <source>
        <dbReference type="ARBA" id="ARBA00004613"/>
    </source>
</evidence>
<feature type="signal peptide" evidence="8">
    <location>
        <begin position="1"/>
        <end position="28"/>
    </location>
</feature>
<dbReference type="CDD" id="cd00063">
    <property type="entry name" value="FN3"/>
    <property type="match status" value="1"/>
</dbReference>
<dbReference type="InterPro" id="IPR013320">
    <property type="entry name" value="ConA-like_dom_sf"/>
</dbReference>
<dbReference type="Pfam" id="PF24517">
    <property type="entry name" value="CBM96"/>
    <property type="match status" value="1"/>
</dbReference>
<dbReference type="NCBIfam" id="NF033679">
    <property type="entry name" value="DNRLRE_dom"/>
    <property type="match status" value="1"/>
</dbReference>
<evidence type="ECO:0000256" key="5">
    <source>
        <dbReference type="ARBA" id="ARBA00023273"/>
    </source>
</evidence>
<sequence>MKAPGGRGRTAPVVALALAAGVLAPVAAAPPAAALTAPVGFTADHLPTYQTNGIVWSLAEAHGVVYAGGTFSSVRPAGTPSGGGSAPAVNFAAFDAATGAPTGCALSFTRTSGTATVRALAVSPDKSTLYVGGYFNAVNGSGANGLVAVDTATCTRRAGFSPNFSATVRALDVAADGTVYAGGDFQSVNGQTRRFFGAVTPAGAVTGWNPDADDPGRTLKVTPDGASVLLGGDFFTVGGADSHAIAVTSATTGALTRAYPDGFIPSTAVIKDIVTDSASGGWYAAGEGRGGRSFDGRLAMELDGFDQRWRDTCQGATQALRVYKSVLYAASHVHDCSTMGGFPNQTRKHLTAQSVDDPALLGWLPDTNDGIGEPVGPRALTIASRDGRDFLWVGGEFTTVNGGPQQALTRFANTPDTGAPSVPAASVSAPRAGEVRVSWRTSLDLDDSLLTYRVYRNGGSSPVHTTTGSSLFFSRPQLSFTDRSVAAGQTYSYRITATDGAGNTSALSPAASVTAASWASPYQERVLADGADLYWRYDEPGGAFAADASDSDNGGVYVNAPTYRSTPSAVAGSAALALNGSDEYVYSDRLHHYTSPTPYSIETWFRTTSTSGGRLVGFGNNIGTAQGRTSSISDKLLYLTDNGRLAFGVQVGSTNSRPTLTSSASYHDGQWHHAVATQGPGGMTLYVDGVRVASNTTAGNRSYNGYWRVGGDAMSNAWPNRPSSTYFAGQVDETAIYRSALTPAQVAAHHELAQAPAPPVDTTVSVLPDEDAYINSVAANTNYDHQQLASRGTTAYLSYLRFTLPDAPAEQVLKAARLQFRTSSDPTAGSTDSHSVVPVTGAWTESAVTYNSRPALAATALGTITGATAVSTDYAVELTAPALGGALGSSYSLALTSSGTDSLRIWSSEAGSAASRPQLVLTFGAE</sequence>
<evidence type="ECO:0000259" key="9">
    <source>
        <dbReference type="PROSITE" id="PS50025"/>
    </source>
</evidence>
<evidence type="ECO:0000256" key="8">
    <source>
        <dbReference type="SAM" id="SignalP"/>
    </source>
</evidence>
<dbReference type="SMART" id="SM00282">
    <property type="entry name" value="LamG"/>
    <property type="match status" value="1"/>
</dbReference>